<reference evidence="3" key="1">
    <citation type="submission" date="2016-11" db="EMBL/GenBank/DDBJ databases">
        <authorList>
            <person name="Varghese N."/>
            <person name="Submissions S."/>
        </authorList>
    </citation>
    <scope>NUCLEOTIDE SEQUENCE [LARGE SCALE GENOMIC DNA]</scope>
    <source>
        <strain evidence="3">Sac-22</strain>
    </source>
</reference>
<name>A0A1M7QJ60_9BURK</name>
<keyword evidence="1" id="KW-0732">Signal</keyword>
<dbReference type="OrthoDB" id="8777848at2"/>
<feature type="signal peptide" evidence="1">
    <location>
        <begin position="1"/>
        <end position="20"/>
    </location>
</feature>
<sequence>MARHIITGVMMACAVWAAHAQDTTPPQNVQLQHQEIAKGEPMRWKQADTTKAAQEHTLRKEIGAALAEARQACQKGAASERSSCLKDAQQTYKDDMAKVPQILADNKQ</sequence>
<accession>A0A1M7QJ60</accession>
<dbReference type="AlphaFoldDB" id="A0A1M7QJ60"/>
<protein>
    <recommendedName>
        <fullName evidence="4">PsiF repeat-containing protein</fullName>
    </recommendedName>
</protein>
<evidence type="ECO:0000256" key="1">
    <source>
        <dbReference type="SAM" id="SignalP"/>
    </source>
</evidence>
<dbReference type="STRING" id="551987.SAMN05192549_107111"/>
<keyword evidence="3" id="KW-1185">Reference proteome</keyword>
<proteinExistence type="predicted"/>
<feature type="chain" id="PRO_5012975017" description="PsiF repeat-containing protein" evidence="1">
    <location>
        <begin position="21"/>
        <end position="108"/>
    </location>
</feature>
<organism evidence="2 3">
    <name type="scientific">Duganella sacchari</name>
    <dbReference type="NCBI Taxonomy" id="551987"/>
    <lineage>
        <taxon>Bacteria</taxon>
        <taxon>Pseudomonadati</taxon>
        <taxon>Pseudomonadota</taxon>
        <taxon>Betaproteobacteria</taxon>
        <taxon>Burkholderiales</taxon>
        <taxon>Oxalobacteraceae</taxon>
        <taxon>Telluria group</taxon>
        <taxon>Duganella</taxon>
    </lineage>
</organism>
<evidence type="ECO:0000313" key="2">
    <source>
        <dbReference type="EMBL" id="SHN30904.1"/>
    </source>
</evidence>
<gene>
    <name evidence="2" type="ORF">SAMN05192549_107111</name>
</gene>
<evidence type="ECO:0000313" key="3">
    <source>
        <dbReference type="Proteomes" id="UP000184339"/>
    </source>
</evidence>
<dbReference type="RefSeq" id="WP_072786343.1">
    <property type="nucleotide sequence ID" value="NZ_FRCX01000007.1"/>
</dbReference>
<dbReference type="Proteomes" id="UP000184339">
    <property type="component" value="Unassembled WGS sequence"/>
</dbReference>
<evidence type="ECO:0008006" key="4">
    <source>
        <dbReference type="Google" id="ProtNLM"/>
    </source>
</evidence>
<dbReference type="EMBL" id="FRCX01000007">
    <property type="protein sequence ID" value="SHN30904.1"/>
    <property type="molecule type" value="Genomic_DNA"/>
</dbReference>